<dbReference type="NCBIfam" id="TIGR00778">
    <property type="entry name" value="ahpD_dom"/>
    <property type="match status" value="1"/>
</dbReference>
<dbReference type="RefSeq" id="WP_379024214.1">
    <property type="nucleotide sequence ID" value="NZ_JBHUGY010000046.1"/>
</dbReference>
<dbReference type="InterPro" id="IPR004675">
    <property type="entry name" value="AhpD_core"/>
</dbReference>
<proteinExistence type="predicted"/>
<dbReference type="PANTHER" id="PTHR33930">
    <property type="entry name" value="ALKYL HYDROPEROXIDE REDUCTASE AHPD"/>
    <property type="match status" value="1"/>
</dbReference>
<dbReference type="Pfam" id="PF02627">
    <property type="entry name" value="CMD"/>
    <property type="match status" value="1"/>
</dbReference>
<evidence type="ECO:0000313" key="2">
    <source>
        <dbReference type="EMBL" id="MFD2056727.1"/>
    </source>
</evidence>
<keyword evidence="3" id="KW-1185">Reference proteome</keyword>
<dbReference type="InterPro" id="IPR029032">
    <property type="entry name" value="AhpD-like"/>
</dbReference>
<dbReference type="SUPFAM" id="SSF69118">
    <property type="entry name" value="AhpD-like"/>
    <property type="match status" value="1"/>
</dbReference>
<organism evidence="2 3">
    <name type="scientific">Mesorhizobium calcicola</name>
    <dbReference type="NCBI Taxonomy" id="1300310"/>
    <lineage>
        <taxon>Bacteria</taxon>
        <taxon>Pseudomonadati</taxon>
        <taxon>Pseudomonadota</taxon>
        <taxon>Alphaproteobacteria</taxon>
        <taxon>Hyphomicrobiales</taxon>
        <taxon>Phyllobacteriaceae</taxon>
        <taxon>Mesorhizobium</taxon>
    </lineage>
</organism>
<gene>
    <name evidence="2" type="ORF">ACFSQT_27710</name>
</gene>
<name>A0ABW4WMF1_9HYPH</name>
<sequence length="171" mass="18139">MSPEKALRREDEVLKSNRTLKSLVMAAGVGALFAVAPAKAEDASASAAYKDIQATLGSVPDMFKTLPDVAVAGAWAEIKGVQLNPKTALDGKTKELLGLAVAAQIPCQYCIYFHTEAAKLNGASDEEIKEAVAMAAIVRHWSTMLNGSQVDLATFKKQTDDVFAAVKAKSQ</sequence>
<dbReference type="Gene3D" id="1.20.1290.10">
    <property type="entry name" value="AhpD-like"/>
    <property type="match status" value="1"/>
</dbReference>
<dbReference type="PANTHER" id="PTHR33930:SF2">
    <property type="entry name" value="BLR3452 PROTEIN"/>
    <property type="match status" value="1"/>
</dbReference>
<dbReference type="InterPro" id="IPR003779">
    <property type="entry name" value="CMD-like"/>
</dbReference>
<evidence type="ECO:0000313" key="3">
    <source>
        <dbReference type="Proteomes" id="UP001597349"/>
    </source>
</evidence>
<evidence type="ECO:0000259" key="1">
    <source>
        <dbReference type="Pfam" id="PF02627"/>
    </source>
</evidence>
<dbReference type="Proteomes" id="UP001597349">
    <property type="component" value="Unassembled WGS sequence"/>
</dbReference>
<feature type="domain" description="Carboxymuconolactone decarboxylase-like" evidence="1">
    <location>
        <begin position="72"/>
        <end position="146"/>
    </location>
</feature>
<reference evidence="3" key="1">
    <citation type="journal article" date="2019" name="Int. J. Syst. Evol. Microbiol.">
        <title>The Global Catalogue of Microorganisms (GCM) 10K type strain sequencing project: providing services to taxonomists for standard genome sequencing and annotation.</title>
        <authorList>
            <consortium name="The Broad Institute Genomics Platform"/>
            <consortium name="The Broad Institute Genome Sequencing Center for Infectious Disease"/>
            <person name="Wu L."/>
            <person name="Ma J."/>
        </authorList>
    </citation>
    <scope>NUCLEOTIDE SEQUENCE [LARGE SCALE GENOMIC DNA]</scope>
    <source>
        <strain evidence="3">CGMCC 1.16226</strain>
    </source>
</reference>
<protein>
    <submittedName>
        <fullName evidence="2">Carboxymuconolactone decarboxylase family protein</fullName>
    </submittedName>
</protein>
<dbReference type="EMBL" id="JBHUGY010000046">
    <property type="protein sequence ID" value="MFD2056727.1"/>
    <property type="molecule type" value="Genomic_DNA"/>
</dbReference>
<comment type="caution">
    <text evidence="2">The sequence shown here is derived from an EMBL/GenBank/DDBJ whole genome shotgun (WGS) entry which is preliminary data.</text>
</comment>
<accession>A0ABW4WMF1</accession>